<evidence type="ECO:0000256" key="1">
    <source>
        <dbReference type="SAM" id="MobiDB-lite"/>
    </source>
</evidence>
<feature type="region of interest" description="Disordered" evidence="1">
    <location>
        <begin position="1"/>
        <end position="35"/>
    </location>
</feature>
<name>A0ABR1FFS4_9ASCO</name>
<feature type="region of interest" description="Disordered" evidence="1">
    <location>
        <begin position="215"/>
        <end position="258"/>
    </location>
</feature>
<proteinExistence type="predicted"/>
<sequence>MATQQQRLSSENRRRGVSPAPERVSLGPLEVPAPSSTEFSAQAKSIQTPSAEAPLSLQEYIEPRIFKQLPSIFSAVPTITYGDLATFSTISLISRPTLFTIASLTQSMLIKAIPTDYNRILHLWALRIASVSLLGFPAIAESEAHALIELNTNENFRTKSGASIIPWGLRVLVIKVQTQQHPQVGVVKYYALAREARVECWKLANKIAARKGAGAKAEKKAAADDDGEDKPSETSTKDETEVAPAKAVLTDADDDDENDAETTLEDLESQYSSWCDRLLQCGLFVSSMLSRMRDFGAAFDHISAMLDSAKTEHDRTRVIQIMALLCVEAGDASRASEWFAQLPNFTADPILDTPTTEIKNAVADAVLDDSLPSAAAATPAINIEPAAAKSPTSPTSRPAPAERDALFDNNPSSPTTLPSPVFSSISTFPSPAPTPATASSSATQPQDSLSSTTTATSSSPSPAQSITSTIAAPRVKLTDQPSSQIDSSSKCNLAIANLYDGNIDMARNTLSELLSTGYRFTDLVYNFCVFCNLKTEIDRIAQFK</sequence>
<evidence type="ECO:0000313" key="2">
    <source>
        <dbReference type="EMBL" id="KAK7208213.1"/>
    </source>
</evidence>
<dbReference type="EMBL" id="JBBJBU010000001">
    <property type="protein sequence ID" value="KAK7208213.1"/>
    <property type="molecule type" value="Genomic_DNA"/>
</dbReference>
<feature type="region of interest" description="Disordered" evidence="1">
    <location>
        <begin position="382"/>
        <end position="483"/>
    </location>
</feature>
<feature type="compositionally biased region" description="Basic and acidic residues" evidence="1">
    <location>
        <begin position="216"/>
        <end position="240"/>
    </location>
</feature>
<feature type="compositionally biased region" description="Low complexity" evidence="1">
    <location>
        <begin position="385"/>
        <end position="399"/>
    </location>
</feature>
<organism evidence="2 3">
    <name type="scientific">Myxozyma melibiosi</name>
    <dbReference type="NCBI Taxonomy" id="54550"/>
    <lineage>
        <taxon>Eukaryota</taxon>
        <taxon>Fungi</taxon>
        <taxon>Dikarya</taxon>
        <taxon>Ascomycota</taxon>
        <taxon>Saccharomycotina</taxon>
        <taxon>Lipomycetes</taxon>
        <taxon>Lipomycetales</taxon>
        <taxon>Lipomycetaceae</taxon>
        <taxon>Myxozyma</taxon>
    </lineage>
</organism>
<evidence type="ECO:0000313" key="3">
    <source>
        <dbReference type="Proteomes" id="UP001498771"/>
    </source>
</evidence>
<keyword evidence="3" id="KW-1185">Reference proteome</keyword>
<dbReference type="RefSeq" id="XP_064771246.1">
    <property type="nucleotide sequence ID" value="XM_064914869.1"/>
</dbReference>
<dbReference type="GeneID" id="90040381"/>
<gene>
    <name evidence="2" type="ORF">BZA70DRAFT_308961</name>
</gene>
<accession>A0ABR1FFS4</accession>
<feature type="compositionally biased region" description="Low complexity" evidence="1">
    <location>
        <begin position="411"/>
        <end position="470"/>
    </location>
</feature>
<comment type="caution">
    <text evidence="2">The sequence shown here is derived from an EMBL/GenBank/DDBJ whole genome shotgun (WGS) entry which is preliminary data.</text>
</comment>
<protein>
    <submittedName>
        <fullName evidence="2">Uncharacterized protein</fullName>
    </submittedName>
</protein>
<reference evidence="2 3" key="1">
    <citation type="submission" date="2024-03" db="EMBL/GenBank/DDBJ databases">
        <title>Genome-scale model development and genomic sequencing of the oleaginous clade Lipomyces.</title>
        <authorList>
            <consortium name="Lawrence Berkeley National Laboratory"/>
            <person name="Czajka J.J."/>
            <person name="Han Y."/>
            <person name="Kim J."/>
            <person name="Mondo S.J."/>
            <person name="Hofstad B.A."/>
            <person name="Robles A."/>
            <person name="Haridas S."/>
            <person name="Riley R."/>
            <person name="LaButti K."/>
            <person name="Pangilinan J."/>
            <person name="Andreopoulos W."/>
            <person name="Lipzen A."/>
            <person name="Yan J."/>
            <person name="Wang M."/>
            <person name="Ng V."/>
            <person name="Grigoriev I.V."/>
            <person name="Spatafora J.W."/>
            <person name="Magnuson J.K."/>
            <person name="Baker S.E."/>
            <person name="Pomraning K.R."/>
        </authorList>
    </citation>
    <scope>NUCLEOTIDE SEQUENCE [LARGE SCALE GENOMIC DNA]</scope>
    <source>
        <strain evidence="2 3">Phaff 52-87</strain>
    </source>
</reference>
<dbReference type="Proteomes" id="UP001498771">
    <property type="component" value="Unassembled WGS sequence"/>
</dbReference>